<name>A0ABN8H2G3_9BACL</name>
<keyword evidence="1" id="KW-0472">Membrane</keyword>
<accession>A0ABN8H2G3</accession>
<keyword evidence="3" id="KW-1185">Reference proteome</keyword>
<protein>
    <recommendedName>
        <fullName evidence="4">LPXTG cell wall anchor domain-containing protein</fullName>
    </recommendedName>
</protein>
<organism evidence="2 3">
    <name type="scientific">Paenibacillus plantiphilus</name>
    <dbReference type="NCBI Taxonomy" id="2905650"/>
    <lineage>
        <taxon>Bacteria</taxon>
        <taxon>Bacillati</taxon>
        <taxon>Bacillota</taxon>
        <taxon>Bacilli</taxon>
        <taxon>Bacillales</taxon>
        <taxon>Paenibacillaceae</taxon>
        <taxon>Paenibacillus</taxon>
    </lineage>
</organism>
<evidence type="ECO:0008006" key="4">
    <source>
        <dbReference type="Google" id="ProtNLM"/>
    </source>
</evidence>
<evidence type="ECO:0000313" key="2">
    <source>
        <dbReference type="EMBL" id="CAH1225379.1"/>
    </source>
</evidence>
<dbReference type="Proteomes" id="UP000838686">
    <property type="component" value="Unassembled WGS sequence"/>
</dbReference>
<keyword evidence="1" id="KW-1133">Transmembrane helix</keyword>
<gene>
    <name evidence="2" type="ORF">PAECIP111893_05254</name>
</gene>
<sequence>MRDVYEMFTYLLVILISSVVMVMWLKRKGRKKKM</sequence>
<reference evidence="2" key="1">
    <citation type="submission" date="2022-01" db="EMBL/GenBank/DDBJ databases">
        <authorList>
            <person name="Criscuolo A."/>
        </authorList>
    </citation>
    <scope>NUCLEOTIDE SEQUENCE</scope>
    <source>
        <strain evidence="2">CIP111893</strain>
    </source>
</reference>
<dbReference type="EMBL" id="CAKMMF010000051">
    <property type="protein sequence ID" value="CAH1225379.1"/>
    <property type="molecule type" value="Genomic_DNA"/>
</dbReference>
<comment type="caution">
    <text evidence="2">The sequence shown here is derived from an EMBL/GenBank/DDBJ whole genome shotgun (WGS) entry which is preliminary data.</text>
</comment>
<keyword evidence="1" id="KW-0812">Transmembrane</keyword>
<feature type="transmembrane region" description="Helical" evidence="1">
    <location>
        <begin position="7"/>
        <end position="25"/>
    </location>
</feature>
<proteinExistence type="predicted"/>
<evidence type="ECO:0000313" key="3">
    <source>
        <dbReference type="Proteomes" id="UP000838686"/>
    </source>
</evidence>
<evidence type="ECO:0000256" key="1">
    <source>
        <dbReference type="SAM" id="Phobius"/>
    </source>
</evidence>